<name>A0A0G1IN91_9BACT</name>
<dbReference type="CDD" id="cd03801">
    <property type="entry name" value="GT4_PimA-like"/>
    <property type="match status" value="1"/>
</dbReference>
<proteinExistence type="predicted"/>
<accession>A0A0G1IN91</accession>
<protein>
    <recommendedName>
        <fullName evidence="1">Glycosyl transferase family 1 domain-containing protein</fullName>
    </recommendedName>
</protein>
<reference evidence="2 3" key="1">
    <citation type="journal article" date="2015" name="Nature">
        <title>rRNA introns, odd ribosomes, and small enigmatic genomes across a large radiation of phyla.</title>
        <authorList>
            <person name="Brown C.T."/>
            <person name="Hug L.A."/>
            <person name="Thomas B.C."/>
            <person name="Sharon I."/>
            <person name="Castelle C.J."/>
            <person name="Singh A."/>
            <person name="Wilkins M.J."/>
            <person name="Williams K.H."/>
            <person name="Banfield J.F."/>
        </authorList>
    </citation>
    <scope>NUCLEOTIDE SEQUENCE [LARGE SCALE GENOMIC DNA]</scope>
</reference>
<comment type="caution">
    <text evidence="2">The sequence shown here is derived from an EMBL/GenBank/DDBJ whole genome shotgun (WGS) entry which is preliminary data.</text>
</comment>
<dbReference type="GO" id="GO:0016757">
    <property type="term" value="F:glycosyltransferase activity"/>
    <property type="evidence" value="ECO:0007669"/>
    <property type="project" value="InterPro"/>
</dbReference>
<dbReference type="PANTHER" id="PTHR12526">
    <property type="entry name" value="GLYCOSYLTRANSFERASE"/>
    <property type="match status" value="1"/>
</dbReference>
<dbReference type="EMBL" id="LCIR01000001">
    <property type="protein sequence ID" value="KKT60413.1"/>
    <property type="molecule type" value="Genomic_DNA"/>
</dbReference>
<dbReference type="Pfam" id="PF00534">
    <property type="entry name" value="Glycos_transf_1"/>
    <property type="match status" value="1"/>
</dbReference>
<evidence type="ECO:0000259" key="1">
    <source>
        <dbReference type="Pfam" id="PF00534"/>
    </source>
</evidence>
<dbReference type="SUPFAM" id="SSF53756">
    <property type="entry name" value="UDP-Glycosyltransferase/glycogen phosphorylase"/>
    <property type="match status" value="1"/>
</dbReference>
<sequence>MKIFFVTSKLKNPNTAAGSVIELDYMMKELMRLGNEVTAVTVFSKTNDLTEPPPYKLIEENINSVKLFPIQWAIFKILRKYEKDCDIFHIDGQYIYGGGFYKFFGGKKPLFAYLIREPAILGEYTSFLFDNRSWREKYSLKSFWKLFKRKVRWFIERFILVRLASKIDYVSCLNPILNKMHYDFGLRPTANGLIIGDTYPMDETMRMAGITENYYRGRAGKNEKVVLYYSGRMAPGKGYDLLLAGFARVKNKGNFKLILGGSGPEEPQVRRMIKDFGLENYVELPGWVSREKLYEYLKTSDIYVFTRWGKALSALALVEATVFGLPSIVPARTGLAWEAGKSALTFEPENPEDLARQIEKLGSDSELRKELSRQCYERLKEPDLDSHQTVVAMNVIMKSLVFGPKKQSLYEFLNGLRKLH</sequence>
<evidence type="ECO:0000313" key="2">
    <source>
        <dbReference type="EMBL" id="KKT60413.1"/>
    </source>
</evidence>
<feature type="domain" description="Glycosyl transferase family 1" evidence="1">
    <location>
        <begin position="221"/>
        <end position="376"/>
    </location>
</feature>
<gene>
    <name evidence="2" type="ORF">UW53_C0001G0063</name>
</gene>
<dbReference type="Gene3D" id="3.40.50.2000">
    <property type="entry name" value="Glycogen Phosphorylase B"/>
    <property type="match status" value="2"/>
</dbReference>
<dbReference type="Proteomes" id="UP000034087">
    <property type="component" value="Unassembled WGS sequence"/>
</dbReference>
<dbReference type="InterPro" id="IPR001296">
    <property type="entry name" value="Glyco_trans_1"/>
</dbReference>
<dbReference type="AlphaFoldDB" id="A0A0G1IN91"/>
<organism evidence="2 3">
    <name type="scientific">Candidatus Giovannonibacteria bacterium GW2011_GWA1_44_25</name>
    <dbReference type="NCBI Taxonomy" id="1618645"/>
    <lineage>
        <taxon>Bacteria</taxon>
        <taxon>Candidatus Giovannoniibacteriota</taxon>
    </lineage>
</organism>
<evidence type="ECO:0000313" key="3">
    <source>
        <dbReference type="Proteomes" id="UP000034087"/>
    </source>
</evidence>